<evidence type="ECO:0000256" key="6">
    <source>
        <dbReference type="PROSITE-ProRule" id="PRU00267"/>
    </source>
</evidence>
<dbReference type="InterPro" id="IPR036910">
    <property type="entry name" value="HMG_box_dom_sf"/>
</dbReference>
<feature type="compositionally biased region" description="Polar residues" evidence="7">
    <location>
        <begin position="957"/>
        <end position="970"/>
    </location>
</feature>
<keyword evidence="4" id="KW-0804">Transcription</keyword>
<dbReference type="Proteomes" id="UP001233172">
    <property type="component" value="Unassembled WGS sequence"/>
</dbReference>
<dbReference type="InterPro" id="IPR049523">
    <property type="entry name" value="BBX_HMG-box"/>
</dbReference>
<evidence type="ECO:0000313" key="9">
    <source>
        <dbReference type="EMBL" id="KAK0057541.1"/>
    </source>
</evidence>
<dbReference type="Gene3D" id="1.10.30.10">
    <property type="entry name" value="High mobility group box domain"/>
    <property type="match status" value="1"/>
</dbReference>
<evidence type="ECO:0000256" key="5">
    <source>
        <dbReference type="ARBA" id="ARBA00023242"/>
    </source>
</evidence>
<feature type="compositionally biased region" description="Polar residues" evidence="7">
    <location>
        <begin position="1184"/>
        <end position="1202"/>
    </location>
</feature>
<dbReference type="GO" id="GO:0000977">
    <property type="term" value="F:RNA polymerase II transcription regulatory region sequence-specific DNA binding"/>
    <property type="evidence" value="ECO:0007669"/>
    <property type="project" value="TreeGrafter"/>
</dbReference>
<dbReference type="GO" id="GO:0000981">
    <property type="term" value="F:DNA-binding transcription factor activity, RNA polymerase II-specific"/>
    <property type="evidence" value="ECO:0007669"/>
    <property type="project" value="TreeGrafter"/>
</dbReference>
<keyword evidence="3 6" id="KW-0238">DNA-binding</keyword>
<evidence type="ECO:0000313" key="10">
    <source>
        <dbReference type="Proteomes" id="UP001233172"/>
    </source>
</evidence>
<organism evidence="9 10">
    <name type="scientific">Biomphalaria pfeifferi</name>
    <name type="common">Bloodfluke planorb</name>
    <name type="synonym">Freshwater snail</name>
    <dbReference type="NCBI Taxonomy" id="112525"/>
    <lineage>
        <taxon>Eukaryota</taxon>
        <taxon>Metazoa</taxon>
        <taxon>Spiralia</taxon>
        <taxon>Lophotrochozoa</taxon>
        <taxon>Mollusca</taxon>
        <taxon>Gastropoda</taxon>
        <taxon>Heterobranchia</taxon>
        <taxon>Euthyneura</taxon>
        <taxon>Panpulmonata</taxon>
        <taxon>Hygrophila</taxon>
        <taxon>Lymnaeoidea</taxon>
        <taxon>Planorbidae</taxon>
        <taxon>Biomphalaria</taxon>
    </lineage>
</organism>
<dbReference type="PANTHER" id="PTHR13059:SF10">
    <property type="entry name" value="HMG BOX TRANSCRIPTION FACTOR BBX"/>
    <property type="match status" value="1"/>
</dbReference>
<sequence>MEGEGKDKKEIRRPMNAFLIFCKRHRSVVRQKHPDMDNRSITRMLGDLWANLGEEKNTYTNLAKQYKDAFLKANPNYKWHNSDKLVNSTSKATTKTVNPWMMKSVGDMSQEGCIIPGKLADLDKMGGLNLLLMADKETSHDAPVSSSSLSSAPSHVVSTFTEQPVRSQAITSTANSALLQLAEMCSSELNKPTIRNSSLVVPCGKAGWSASNSASLITHSTPKTSNSVTNSPYHQPMPPPKKRARHWSLTELDSVSDSQTVKTERDDNDSLDLSPLNLSAHHKRIVSLPQLEKYSDVEHFKRSTPKRRLSSSATESIPSPLPSYMEGAESPVFHDSFNSDKQESSLSDVKTLDQSSRECEKLPNFEQRFSPGFVSGGPGAVHPSNTGRYNAMGELPQTTSIKLEHFDLPKVSSVKLNTPELSHWRDLMMKSNQATPKSTVEPLTFVKLEDGSNSQCSVKFEPTNWLSEEKPVKLFIPSTSPCNVQTNGPENATFALAQIYERMKSQSLAEKSVPTSQREICEPISRAPPLNSSSTEVKLKKKWVERMLVETKLYEDVQRHEKMPLMHSHQVEEKRCEFKTEAELNGHSKKISAGASQKDAQKHLNPVQPATEAISQPCQMPVSQPCQMPVSFSAISHPKLMMQLSQNQAPHSYQPGQIWRQKCWSGSPTKELPQKLFECAKDTKEMAPNSVWSSESSAKEGKSLKEPILKPIAACGQKIYDHILQKLNSSNFNVERPVMKTRLPLPAMTLVGTKSEPSLNKSPKDEQMWVWRDTTRKPMTASSLVEKVVREVCGSPPRKDGCSSCCTSELLPSQSSLVDKNSLSPSPLVMTINQEMTGKDITEENKSDWGAGKTSDSSPSHEADSSSKCVMPAIDSGDLSEHEDSIVPQVRKSRRANRGQKYQELIKEGFIQPSRERLAARNAERSGRTFGTKEEFEKLDSKKVLKRSASEKDSLSDSKLVTSPSDSSLFNEDEKRFKSGAFDLEKEIESLPVCSIEQMEKKKASRRRSDLEPQMSGNKLPVETDSGIPGKTSETVGTVNFQGTGCPAPHIPIPKEKRPSEPVTGSRKRKARSYCITRLSVEAQGDVSTRDHPNEEEKTSPSSSRITIQAEVTSNDNESSQNLPVQVDQKLLDTDMATSALLKLSATKCDSKHSSAPSAANSNLSFEMTSNENKKHAFSASRLPISTSSSKNVNPSAASYNKPSKRSKTQVKCRKVNSVHTSSDLQMCSLDFRASQNISNAAGPLYVHNSPLHVSKKKCSVQFVNRGDTNVVASSLKVSLLSDLKGGSMEYTKLTSHDSPTARMLSARHNVSEAKLKEEANESRGHLNVIGQLSHGDNIKDRSSNSPLVEERGEGATSAIVSQMGSSCTTDDSLSHRICLESPCTPGTTATVVIALPSYVMGSQLTVHPHLRESEQCVLAGADTYMLVSSSNCYTLAAPANTISTTPSSSLFNVAPSVISLPNSPSTAMNEIVSYSVIGSGSVMEAGSPHMIGSPHLPDSPSVAAVQS</sequence>
<feature type="DNA-binding region" description="HMG box" evidence="6">
    <location>
        <begin position="11"/>
        <end position="78"/>
    </location>
</feature>
<feature type="compositionally biased region" description="Polar residues" evidence="7">
    <location>
        <begin position="1032"/>
        <end position="1043"/>
    </location>
</feature>
<dbReference type="EMBL" id="JASAOG010000054">
    <property type="protein sequence ID" value="KAK0057541.1"/>
    <property type="molecule type" value="Genomic_DNA"/>
</dbReference>
<feature type="region of interest" description="Disordered" evidence="7">
    <location>
        <begin position="832"/>
        <end position="899"/>
    </location>
</feature>
<evidence type="ECO:0000256" key="3">
    <source>
        <dbReference type="ARBA" id="ARBA00023125"/>
    </source>
</evidence>
<evidence type="ECO:0000256" key="2">
    <source>
        <dbReference type="ARBA" id="ARBA00023015"/>
    </source>
</evidence>
<dbReference type="SUPFAM" id="SSF47095">
    <property type="entry name" value="HMG-box"/>
    <property type="match status" value="1"/>
</dbReference>
<feature type="compositionally biased region" description="Polar residues" evidence="7">
    <location>
        <begin position="220"/>
        <end position="233"/>
    </location>
</feature>
<dbReference type="CDD" id="cd21989">
    <property type="entry name" value="HMG-box_HBP2"/>
    <property type="match status" value="1"/>
</dbReference>
<evidence type="ECO:0000256" key="7">
    <source>
        <dbReference type="SAM" id="MobiDB-lite"/>
    </source>
</evidence>
<evidence type="ECO:0000256" key="4">
    <source>
        <dbReference type="ARBA" id="ARBA00023163"/>
    </source>
</evidence>
<dbReference type="PROSITE" id="PS50118">
    <property type="entry name" value="HMG_BOX_2"/>
    <property type="match status" value="1"/>
</dbReference>
<dbReference type="InterPro" id="IPR052412">
    <property type="entry name" value="CC-Dev_Transcription_Reg"/>
</dbReference>
<proteinExistence type="predicted"/>
<feature type="region of interest" description="Disordered" evidence="7">
    <location>
        <begin position="1175"/>
        <end position="1211"/>
    </location>
</feature>
<dbReference type="GO" id="GO:0005634">
    <property type="term" value="C:nucleus"/>
    <property type="evidence" value="ECO:0007669"/>
    <property type="project" value="UniProtKB-UniRule"/>
</dbReference>
<evidence type="ECO:0000256" key="1">
    <source>
        <dbReference type="ARBA" id="ARBA00022553"/>
    </source>
</evidence>
<feature type="region of interest" description="Disordered" evidence="7">
    <location>
        <begin position="941"/>
        <end position="974"/>
    </location>
</feature>
<feature type="region of interest" description="Disordered" evidence="7">
    <location>
        <begin position="998"/>
        <end position="1124"/>
    </location>
</feature>
<feature type="compositionally biased region" description="Basic and acidic residues" evidence="7">
    <location>
        <begin position="941"/>
        <end position="956"/>
    </location>
</feature>
<feature type="region of interest" description="Disordered" evidence="7">
    <location>
        <begin position="220"/>
        <end position="244"/>
    </location>
</feature>
<keyword evidence="2" id="KW-0805">Transcription regulation</keyword>
<keyword evidence="1" id="KW-0597">Phosphoprotein</keyword>
<dbReference type="InterPro" id="IPR009071">
    <property type="entry name" value="HMG_box_dom"/>
</dbReference>
<reference evidence="9" key="1">
    <citation type="journal article" date="2023" name="PLoS Negl. Trop. Dis.">
        <title>A genome sequence for Biomphalaria pfeifferi, the major vector snail for the human-infecting parasite Schistosoma mansoni.</title>
        <authorList>
            <person name="Bu L."/>
            <person name="Lu L."/>
            <person name="Laidemitt M.R."/>
            <person name="Zhang S.M."/>
            <person name="Mutuku M."/>
            <person name="Mkoji G."/>
            <person name="Steinauer M."/>
            <person name="Loker E.S."/>
        </authorList>
    </citation>
    <scope>NUCLEOTIDE SEQUENCE</scope>
    <source>
        <strain evidence="9">KasaAsao</strain>
    </source>
</reference>
<feature type="compositionally biased region" description="Basic and acidic residues" evidence="7">
    <location>
        <begin position="1088"/>
        <end position="1099"/>
    </location>
</feature>
<reference evidence="9" key="2">
    <citation type="submission" date="2023-04" db="EMBL/GenBank/DDBJ databases">
        <authorList>
            <person name="Bu L."/>
            <person name="Lu L."/>
            <person name="Laidemitt M.R."/>
            <person name="Zhang S.M."/>
            <person name="Mutuku M."/>
            <person name="Mkoji G."/>
            <person name="Steinauer M."/>
            <person name="Loker E.S."/>
        </authorList>
    </citation>
    <scope>NUCLEOTIDE SEQUENCE</scope>
    <source>
        <strain evidence="9">KasaAsao</strain>
        <tissue evidence="9">Whole Snail</tissue>
    </source>
</reference>
<name>A0AAD8BNF7_BIOPF</name>
<keyword evidence="5 6" id="KW-0539">Nucleus</keyword>
<feature type="compositionally biased region" description="Basic and acidic residues" evidence="7">
    <location>
        <begin position="837"/>
        <end position="847"/>
    </location>
</feature>
<feature type="region of interest" description="Disordered" evidence="7">
    <location>
        <begin position="299"/>
        <end position="322"/>
    </location>
</feature>
<feature type="compositionally biased region" description="Basic and acidic residues" evidence="7">
    <location>
        <begin position="998"/>
        <end position="1011"/>
    </location>
</feature>
<feature type="compositionally biased region" description="Polar residues" evidence="7">
    <location>
        <begin position="1100"/>
        <end position="1124"/>
    </location>
</feature>
<keyword evidence="10" id="KW-1185">Reference proteome</keyword>
<evidence type="ECO:0000259" key="8">
    <source>
        <dbReference type="PROSITE" id="PS50118"/>
    </source>
</evidence>
<protein>
    <recommendedName>
        <fullName evidence="8">HMG box domain-containing protein</fullName>
    </recommendedName>
</protein>
<feature type="domain" description="HMG box" evidence="8">
    <location>
        <begin position="11"/>
        <end position="78"/>
    </location>
</feature>
<gene>
    <name evidence="9" type="ORF">Bpfe_013059</name>
</gene>
<dbReference type="SMART" id="SM00398">
    <property type="entry name" value="HMG"/>
    <property type="match status" value="1"/>
</dbReference>
<comment type="caution">
    <text evidence="9">The sequence shown here is derived from an EMBL/GenBank/DDBJ whole genome shotgun (WGS) entry which is preliminary data.</text>
</comment>
<dbReference type="PANTHER" id="PTHR13059">
    <property type="entry name" value="HMG-BOX TRANSCRIPTION FACTOR BBX"/>
    <property type="match status" value="1"/>
</dbReference>
<accession>A0AAD8BNF7</accession>
<dbReference type="Pfam" id="PF00505">
    <property type="entry name" value="HMG_box"/>
    <property type="match status" value="1"/>
</dbReference>